<evidence type="ECO:0000256" key="2">
    <source>
        <dbReference type="SAM" id="SignalP"/>
    </source>
</evidence>
<dbReference type="InterPro" id="IPR004303">
    <property type="entry name" value="PAD"/>
</dbReference>
<dbReference type="GeneID" id="19885149"/>
<keyword evidence="5" id="KW-1185">Reference proteome</keyword>
<organism evidence="4 5">
    <name type="scientific">Beauveria bassiana (strain ARSEF 2860)</name>
    <name type="common">White muscardine disease fungus</name>
    <name type="synonym">Tritirachium shiotae</name>
    <dbReference type="NCBI Taxonomy" id="655819"/>
    <lineage>
        <taxon>Eukaryota</taxon>
        <taxon>Fungi</taxon>
        <taxon>Dikarya</taxon>
        <taxon>Ascomycota</taxon>
        <taxon>Pezizomycotina</taxon>
        <taxon>Sordariomycetes</taxon>
        <taxon>Hypocreomycetidae</taxon>
        <taxon>Hypocreales</taxon>
        <taxon>Cordycipitaceae</taxon>
        <taxon>Beauveria</taxon>
    </lineage>
</organism>
<feature type="domain" description="Protein-arginine deiminase C-terminal" evidence="3">
    <location>
        <begin position="559"/>
        <end position="649"/>
    </location>
</feature>
<feature type="compositionally biased region" description="Low complexity" evidence="1">
    <location>
        <begin position="542"/>
        <end position="555"/>
    </location>
</feature>
<dbReference type="OrthoDB" id="5102063at2759"/>
<dbReference type="SUPFAM" id="SSF110083">
    <property type="entry name" value="Peptidylarginine deiminase Pad4, middle domain"/>
    <property type="match status" value="1"/>
</dbReference>
<dbReference type="InParanoid" id="J4UTF6"/>
<dbReference type="InterPro" id="IPR036556">
    <property type="entry name" value="PAD_central_sf"/>
</dbReference>
<feature type="domain" description="Protein-arginine deiminase C-terminal" evidence="3">
    <location>
        <begin position="191"/>
        <end position="490"/>
    </location>
</feature>
<evidence type="ECO:0000313" key="5">
    <source>
        <dbReference type="Proteomes" id="UP000002762"/>
    </source>
</evidence>
<reference evidence="4 5" key="1">
    <citation type="journal article" date="2012" name="Sci. Rep.">
        <title>Genomic perspectives on the evolution of fungal entomopathogenicity in Beauveria bassiana.</title>
        <authorList>
            <person name="Xiao G."/>
            <person name="Ying S.H."/>
            <person name="Zheng P."/>
            <person name="Wang Z.L."/>
            <person name="Zhang S."/>
            <person name="Xie X.Q."/>
            <person name="Shang Y."/>
            <person name="St Leger R.J."/>
            <person name="Zhao G.P."/>
            <person name="Wang C."/>
            <person name="Feng M.G."/>
        </authorList>
    </citation>
    <scope>NUCLEOTIDE SEQUENCE [LARGE SCALE GENOMIC DNA]</scope>
    <source>
        <strain evidence="4 5">ARSEF 2860</strain>
    </source>
</reference>
<dbReference type="InterPro" id="IPR013530">
    <property type="entry name" value="PAD_C"/>
</dbReference>
<dbReference type="HOGENOM" id="CLU_015851_0_0_1"/>
<name>J4UTF6_BEAB2</name>
<dbReference type="GO" id="GO:0004668">
    <property type="term" value="F:protein-arginine deiminase activity"/>
    <property type="evidence" value="ECO:0007669"/>
    <property type="project" value="InterPro"/>
</dbReference>
<dbReference type="PANTHER" id="PTHR10837:SF8">
    <property type="entry name" value="PROTEIN-ARGININE DEIMINASE"/>
    <property type="match status" value="1"/>
</dbReference>
<gene>
    <name evidence="4" type="ORF">BBA_02137</name>
</gene>
<protein>
    <submittedName>
        <fullName evidence="4">Putative peptidylarginine deiminase</fullName>
    </submittedName>
</protein>
<feature type="chain" id="PRO_5003781026" evidence="2">
    <location>
        <begin position="21"/>
        <end position="649"/>
    </location>
</feature>
<dbReference type="EMBL" id="JH725153">
    <property type="protein sequence ID" value="EJP69102.1"/>
    <property type="molecule type" value="Genomic_DNA"/>
</dbReference>
<accession>J4UTF6</accession>
<dbReference type="Proteomes" id="UP000002762">
    <property type="component" value="Unassembled WGS sequence"/>
</dbReference>
<evidence type="ECO:0000256" key="1">
    <source>
        <dbReference type="SAM" id="MobiDB-lite"/>
    </source>
</evidence>
<feature type="signal peptide" evidence="2">
    <location>
        <begin position="1"/>
        <end position="20"/>
    </location>
</feature>
<dbReference type="PANTHER" id="PTHR10837">
    <property type="entry name" value="PEPTIDYLARGININE DEIMINASE"/>
    <property type="match status" value="1"/>
</dbReference>
<sequence>MRSIGKAAALTLGFFGASQALEATILADTNRDGRIDTTGKSDHTGKDTWTETSGALLLANIGDSNRRCSSNITTFEFDETLVDYNLCNDATGNVQRNPKYLAPVLTLPITNLGDSATGSVVVVDKTAASKVRVFLKQGDDGWTYIASNYTFTADQLRQGLNLGVDAREVRTDRWDGRATLQFSVEDNGAKAKDSVAMRVAPVLTHHPAQLAEQVVVTDFKLEDGDTFSDRYNGDFERFSALAGLKKPVLRANQSDEWTQDFFEAGYTTMPGADGPVTLRVMIASAQNSTSRIRSHRWLFREMRSDTVGAVQHYTYGDTTDSTGNLEAVPPYTFNGKTWPAGRTVLGSHHGVKPEITKFLNAQEVQAPIEIDTTWLEVGHTDEFMQFLPAQNERGWVMMVDDPMAGLAILQQAQKAGNGNVSALSRPVMPEDDDTRCLPKDTLDDVLNRVNLTEIQKYCDDNIKANIDIVKRETGITDGEIIRVPTLYHPANNTLKCVIQWNSTWTPGSNYSVQAREELTGRHRTHGRPRPVSILEAAGVETSSSSSPSSSSSFSSGITQRDDAPKTLQVSAMYPGCINGVVLSNTEYVAPNPWGPIVDGKDILATAVTAAYAKANYTIHFMDDWFTHHTSQGEIHCGSNVIRETSAKWW</sequence>
<dbReference type="SUPFAM" id="SSF55909">
    <property type="entry name" value="Pentein"/>
    <property type="match status" value="1"/>
</dbReference>
<dbReference type="GO" id="GO:0005509">
    <property type="term" value="F:calcium ion binding"/>
    <property type="evidence" value="ECO:0007669"/>
    <property type="project" value="InterPro"/>
</dbReference>
<dbReference type="STRING" id="655819.J4UTF6"/>
<dbReference type="RefSeq" id="XP_008595456.1">
    <property type="nucleotide sequence ID" value="XM_008597234.1"/>
</dbReference>
<proteinExistence type="predicted"/>
<dbReference type="GO" id="GO:0005737">
    <property type="term" value="C:cytoplasm"/>
    <property type="evidence" value="ECO:0007669"/>
    <property type="project" value="InterPro"/>
</dbReference>
<feature type="region of interest" description="Disordered" evidence="1">
    <location>
        <begin position="538"/>
        <end position="559"/>
    </location>
</feature>
<dbReference type="AlphaFoldDB" id="J4UTF6"/>
<keyword evidence="2" id="KW-0732">Signal</keyword>
<evidence type="ECO:0000259" key="3">
    <source>
        <dbReference type="Pfam" id="PF03068"/>
    </source>
</evidence>
<dbReference type="Gene3D" id="3.75.10.10">
    <property type="entry name" value="L-arginine/glycine Amidinotransferase, Chain A"/>
    <property type="match status" value="1"/>
</dbReference>
<dbReference type="Pfam" id="PF03068">
    <property type="entry name" value="PAD"/>
    <property type="match status" value="2"/>
</dbReference>
<evidence type="ECO:0000313" key="4">
    <source>
        <dbReference type="EMBL" id="EJP69102.1"/>
    </source>
</evidence>